<dbReference type="GeneID" id="108678807"/>
<feature type="compositionally biased region" description="Polar residues" evidence="8">
    <location>
        <begin position="1455"/>
        <end position="1469"/>
    </location>
</feature>
<evidence type="ECO:0000313" key="10">
    <source>
        <dbReference type="Proteomes" id="UP000694843"/>
    </source>
</evidence>
<proteinExistence type="predicted"/>
<feature type="compositionally biased region" description="Polar residues" evidence="8">
    <location>
        <begin position="1123"/>
        <end position="1144"/>
    </location>
</feature>
<evidence type="ECO:0000256" key="7">
    <source>
        <dbReference type="PROSITE-ProRule" id="PRU00042"/>
    </source>
</evidence>
<dbReference type="RefSeq" id="XP_018022780.1">
    <property type="nucleotide sequence ID" value="XM_018167291.2"/>
</dbReference>
<dbReference type="PROSITE" id="PS50157">
    <property type="entry name" value="ZINC_FINGER_C2H2_2"/>
    <property type="match status" value="2"/>
</dbReference>
<feature type="region of interest" description="Disordered" evidence="8">
    <location>
        <begin position="1452"/>
        <end position="1477"/>
    </location>
</feature>
<protein>
    <submittedName>
        <fullName evidence="11">Uncharacterized protein LOC108678807</fullName>
    </submittedName>
</protein>
<dbReference type="InterPro" id="IPR050589">
    <property type="entry name" value="Ikaros_C2H2-ZF"/>
</dbReference>
<dbReference type="GO" id="GO:0000978">
    <property type="term" value="F:RNA polymerase II cis-regulatory region sequence-specific DNA binding"/>
    <property type="evidence" value="ECO:0007669"/>
    <property type="project" value="TreeGrafter"/>
</dbReference>
<feature type="compositionally biased region" description="Polar residues" evidence="8">
    <location>
        <begin position="676"/>
        <end position="689"/>
    </location>
</feature>
<accession>A0A8B7P9X8</accession>
<keyword evidence="6" id="KW-0539">Nucleus</keyword>
<keyword evidence="10" id="KW-1185">Reference proteome</keyword>
<dbReference type="GO" id="GO:0005634">
    <property type="term" value="C:nucleus"/>
    <property type="evidence" value="ECO:0007669"/>
    <property type="project" value="UniProtKB-SubCell"/>
</dbReference>
<feature type="region of interest" description="Disordered" evidence="8">
    <location>
        <begin position="1099"/>
        <end position="1144"/>
    </location>
</feature>
<evidence type="ECO:0000256" key="8">
    <source>
        <dbReference type="SAM" id="MobiDB-lite"/>
    </source>
</evidence>
<sequence length="1715" mass="186419">MSSPSKEHQEIARSSNMNLNGSNSYSNSAVYPSTFLSENASSSNALLNAVPYDISQCGQQYVLNPDGSVQVLMTLQQYEEQVKGSIGSEVIISQDQCHYVASNVFTSASECNIGSIASESHATLASTTSGSYSVVSLPNSGVSTVMEATNFGIKRQPLDPSQVLSVALNTAQVLQTSNLMNDSTCTDGSLQTFVEDVRSTDSHAYQHLQLMPNGHLQSKGQECANASPHAGPFRYSVSEFPAVCSSALYGVSQASLTNEVRNKQNVSSGSSSIYSPSRIASYTTQPTALQAHGSIVPSQFSIVQDRPLSHSRPVPSETVTSYVNMSSTPGVFTTSTEVTKINNTPIEKHNIDRYVIQVGKPRSPISPRPSFEVSNDGHVVIRTGSTCIEDGQVVSFLRPLLQTNANIDVGVEDIKSMTTHEMAVNLPCIRSTAASTEKSYAGKSGLSAQDSVKKLVQINFPQTHATIMPDNLSSDTTRASVIPDYNGTIFECSNCKSKFLRSTNLKAHKRSCRKPEVKTSEKMPLLMCSFCKETFKTKPQICHHLTVCNHSPLASSSTSSSDPDHRAAKRVKLSLDALMEQGVQYRCLDCDRTFNKQRQYSSHIKRCTQTSVQDMTHHTRATDNIIPLPSFDGVHEAVDDPFADPVPVAPVVVASPATNRRGYPRRRGGRRPNMTHVGSASSAAHNGADTSSPQLFNAAAISPGAVTSVIVTDTCGLVRSNAGLTHALQLSLDAAPQTQLENRNSSRVAQVQMSIGNQQDAAVGCHAAPASSADCHAGNEAVTTPRAIITNSTGVVSKSRVPEAWSLVCGLCEKLFLTRAALAVHVVSVHGPDLRHARDSLTAALPLPFKCPVCYLHYSSGEELIEHMVLQHAQHLQSAHAAATAKQKCVVCSVCSLVLATRTMLLEHMALAHMEEISRLASSHLSSHAPIGLTKSNISKPRSLASSLVVPRPNENSVIKVDGNRTEMNASCLADTKENTQNTSSSCDVREVLPTTTSIIQTTSNFARASPVSSLSYPLLPSENPDAAFGASRNSEQISRRSSDCSSAGNSSAVVSSSLELSTSSESRDTTYHSFQDTSVLEHRSDVYIKDDAINSSVQKASGADRFTSKNHLGDSLDHRGVNASSLSRTGNSQLPVQRESSSQNNCVDTYEEKRCSYMKPSKSKNNVLKNDAPPSLECGVCAELQETQQKLIQHYAEQHGVQRDADGCLLDLGVPIDIKIKDTATLFSSPESHRRQLPQKTVLMRPKPPVTCVCKECGAKVCGESLSSHLRMSCSKFSGEPYVCEHPACADCLHDATFTQASDLFDHESSSHPERCCDVIRRNFPSLAACQTFVSEEEQRLGSKFEDHQTSSSASGRVNTALFEYRICEYYSQPYTEDLLESGEDLSCGYVRIRSNNRCMARLHLRVQFNKKTGEANGETLLSYWPRHSHNVGEARPRRKVNSRRQIFGALPQSRPSTDNKLASNQESLAKISPPSNKRFADLGDLKNAKDTCSNESSSFSSVSYVADGVNSYSSSSSTPSSVERYRIVDQAIDGGSYGKQVLVSASSFETMDFTMADDKSVIRSNEQYQIINTSDAMIGSQHGTMSSVLAGEGHKQNVLMVPCSDGSYEVQNQGMFIADCDEGDIMMHNTEGETMEESSDEYVLPADENEWEKLFHHLAERLQSDSADESSLSLQDRAEAREMMRFRGIITHVSTIQQVNVFQKLCILTNTRI</sequence>
<dbReference type="GO" id="GO:0008270">
    <property type="term" value="F:zinc ion binding"/>
    <property type="evidence" value="ECO:0007669"/>
    <property type="project" value="UniProtKB-KW"/>
</dbReference>
<evidence type="ECO:0000256" key="6">
    <source>
        <dbReference type="ARBA" id="ARBA00023242"/>
    </source>
</evidence>
<evidence type="ECO:0000256" key="4">
    <source>
        <dbReference type="ARBA" id="ARBA00022771"/>
    </source>
</evidence>
<dbReference type="SMART" id="SM00355">
    <property type="entry name" value="ZnF_C2H2"/>
    <property type="match status" value="8"/>
</dbReference>
<keyword evidence="5" id="KW-0862">Zinc</keyword>
<evidence type="ECO:0000313" key="11">
    <source>
        <dbReference type="RefSeq" id="XP_018022780.1"/>
    </source>
</evidence>
<dbReference type="OrthoDB" id="6370875at2759"/>
<name>A0A8B7P9X8_HYAAZ</name>
<dbReference type="GO" id="GO:0006357">
    <property type="term" value="P:regulation of transcription by RNA polymerase II"/>
    <property type="evidence" value="ECO:0007669"/>
    <property type="project" value="TreeGrafter"/>
</dbReference>
<feature type="domain" description="C2H2-type" evidence="9">
    <location>
        <begin position="490"/>
        <end position="523"/>
    </location>
</feature>
<dbReference type="Proteomes" id="UP000694843">
    <property type="component" value="Unplaced"/>
</dbReference>
<dbReference type="Gene3D" id="3.30.160.60">
    <property type="entry name" value="Classic Zinc Finger"/>
    <property type="match status" value="1"/>
</dbReference>
<comment type="subcellular location">
    <subcellularLocation>
        <location evidence="1">Nucleus</location>
    </subcellularLocation>
</comment>
<keyword evidence="3" id="KW-0677">Repeat</keyword>
<dbReference type="PANTHER" id="PTHR24404:SF114">
    <property type="entry name" value="KLUMPFUSS, ISOFORM B-RELATED"/>
    <property type="match status" value="1"/>
</dbReference>
<evidence type="ECO:0000256" key="5">
    <source>
        <dbReference type="ARBA" id="ARBA00022833"/>
    </source>
</evidence>
<feature type="domain" description="C2H2-type" evidence="9">
    <location>
        <begin position="585"/>
        <end position="614"/>
    </location>
</feature>
<dbReference type="PROSITE" id="PS00028">
    <property type="entry name" value="ZINC_FINGER_C2H2_1"/>
    <property type="match status" value="4"/>
</dbReference>
<feature type="region of interest" description="Disordered" evidence="8">
    <location>
        <begin position="657"/>
        <end position="689"/>
    </location>
</feature>
<keyword evidence="2" id="KW-0479">Metal-binding</keyword>
<dbReference type="InterPro" id="IPR013087">
    <property type="entry name" value="Znf_C2H2_type"/>
</dbReference>
<evidence type="ECO:0000256" key="2">
    <source>
        <dbReference type="ARBA" id="ARBA00022723"/>
    </source>
</evidence>
<organism evidence="10 11">
    <name type="scientific">Hyalella azteca</name>
    <name type="common">Amphipod</name>
    <dbReference type="NCBI Taxonomy" id="294128"/>
    <lineage>
        <taxon>Eukaryota</taxon>
        <taxon>Metazoa</taxon>
        <taxon>Ecdysozoa</taxon>
        <taxon>Arthropoda</taxon>
        <taxon>Crustacea</taxon>
        <taxon>Multicrustacea</taxon>
        <taxon>Malacostraca</taxon>
        <taxon>Eumalacostraca</taxon>
        <taxon>Peracarida</taxon>
        <taxon>Amphipoda</taxon>
        <taxon>Senticaudata</taxon>
        <taxon>Talitrida</taxon>
        <taxon>Talitroidea</taxon>
        <taxon>Hyalellidae</taxon>
        <taxon>Hyalella</taxon>
    </lineage>
</organism>
<reference evidence="11" key="1">
    <citation type="submission" date="2025-08" db="UniProtKB">
        <authorList>
            <consortium name="RefSeq"/>
        </authorList>
    </citation>
    <scope>IDENTIFICATION</scope>
    <source>
        <tissue evidence="11">Whole organism</tissue>
    </source>
</reference>
<dbReference type="KEGG" id="hazt:108678807"/>
<gene>
    <name evidence="11" type="primary">LOC108678807</name>
</gene>
<dbReference type="PANTHER" id="PTHR24404">
    <property type="entry name" value="ZINC FINGER PROTEIN"/>
    <property type="match status" value="1"/>
</dbReference>
<feature type="region of interest" description="Disordered" evidence="8">
    <location>
        <begin position="1027"/>
        <end position="1051"/>
    </location>
</feature>
<evidence type="ECO:0000259" key="9">
    <source>
        <dbReference type="PROSITE" id="PS50157"/>
    </source>
</evidence>
<evidence type="ECO:0000256" key="1">
    <source>
        <dbReference type="ARBA" id="ARBA00004123"/>
    </source>
</evidence>
<dbReference type="GO" id="GO:0003700">
    <property type="term" value="F:DNA-binding transcription factor activity"/>
    <property type="evidence" value="ECO:0007669"/>
    <property type="project" value="TreeGrafter"/>
</dbReference>
<evidence type="ECO:0000256" key="3">
    <source>
        <dbReference type="ARBA" id="ARBA00022737"/>
    </source>
</evidence>
<keyword evidence="4 7" id="KW-0863">Zinc-finger</keyword>
<feature type="compositionally biased region" description="Basic and acidic residues" evidence="8">
    <location>
        <begin position="1112"/>
        <end position="1121"/>
    </location>
</feature>